<dbReference type="EMBL" id="AP017386">
    <property type="protein sequence ID" value="BAV53212.1"/>
    <property type="molecule type" value="Genomic_DNA"/>
</dbReference>
<geneLocation type="mitochondrion" evidence="1"/>
<gene>
    <name evidence="1" type="primary">orf83</name>
</gene>
<sequence>MMLASLRSSSLKEIVLLQFYIKIVSRFFSFKLRNLGSRHTRQHWSNIGLPRLGHSLLGPLYSFCLLVLHRDFLLLRRISHLRK</sequence>
<reference evidence="1" key="1">
    <citation type="journal article" date="2016" name="PLoS ONE">
        <title>Whole Mitochondrial Genome Sequencing and Re-Examination of a Cytoplasmic Male Sterility-Associated Gene in Boro-Taichung-Type Cytoplasmic Male Sterile Rice.</title>
        <authorList>
            <person name="Kazama T."/>
            <person name="Toriyama K."/>
        </authorList>
    </citation>
    <scope>NUCLEOTIDE SEQUENCE</scope>
    <source>
        <strain evidence="1">BT-CMS</strain>
    </source>
</reference>
<name>A0A1B4Z173_ORYSI</name>
<evidence type="ECO:0000313" key="1">
    <source>
        <dbReference type="EMBL" id="BAV53188.1"/>
    </source>
</evidence>
<dbReference type="AlphaFoldDB" id="A0A1B4Z173"/>
<proteinExistence type="predicted"/>
<accession>A0A1B4Z173</accession>
<keyword evidence="1" id="KW-0496">Mitochondrion</keyword>
<dbReference type="EMBL" id="AP017386">
    <property type="protein sequence ID" value="BAV53188.1"/>
    <property type="molecule type" value="Genomic_DNA"/>
</dbReference>
<protein>
    <submittedName>
        <fullName evidence="1">Uncharacterized protein</fullName>
    </submittedName>
</protein>
<organism evidence="1">
    <name type="scientific">Oryza sativa subsp. indica</name>
    <name type="common">Rice</name>
    <dbReference type="NCBI Taxonomy" id="39946"/>
    <lineage>
        <taxon>Eukaryota</taxon>
        <taxon>Viridiplantae</taxon>
        <taxon>Streptophyta</taxon>
        <taxon>Embryophyta</taxon>
        <taxon>Tracheophyta</taxon>
        <taxon>Spermatophyta</taxon>
        <taxon>Magnoliopsida</taxon>
        <taxon>Liliopsida</taxon>
        <taxon>Poales</taxon>
        <taxon>Poaceae</taxon>
        <taxon>BOP clade</taxon>
        <taxon>Oryzoideae</taxon>
        <taxon>Oryzeae</taxon>
        <taxon>Oryzinae</taxon>
        <taxon>Oryza</taxon>
        <taxon>Oryza sativa</taxon>
    </lineage>
</organism>